<sequence length="215" mass="24831">MKILSFIRSFSRSVHEEHQGTKYFKADQQEVLECASSLTVWRKSLLLSCNGFTVINSNGNLVYRVDDYIHRRRSRPDELILMDGFGKSLLTMHRSKLRLADNWVVYEGEASKSSSNEPIFYVRKHINILHGNPITSVLAYVYEGKRRAYRIEGSYHNRSCKVFDDSRRVVVEIKRKDNIIGGIPFEKDVFVLEVMPGFDPGFAMALVLLLDQMFS</sequence>
<dbReference type="EMBL" id="JAAARO010000015">
    <property type="protein sequence ID" value="KAF5734793.1"/>
    <property type="molecule type" value="Genomic_DNA"/>
</dbReference>
<comment type="similarity">
    <text evidence="1">Belongs to the LOR family.</text>
</comment>
<accession>A0A7J7CL53</accession>
<proteinExistence type="inferred from homology"/>
<dbReference type="PANTHER" id="PTHR31087">
    <property type="match status" value="1"/>
</dbReference>
<dbReference type="InParanoid" id="A0A7J7CL53"/>
<organism evidence="2 3">
    <name type="scientific">Tripterygium wilfordii</name>
    <name type="common">Thunder God vine</name>
    <dbReference type="NCBI Taxonomy" id="458696"/>
    <lineage>
        <taxon>Eukaryota</taxon>
        <taxon>Viridiplantae</taxon>
        <taxon>Streptophyta</taxon>
        <taxon>Embryophyta</taxon>
        <taxon>Tracheophyta</taxon>
        <taxon>Spermatophyta</taxon>
        <taxon>Magnoliopsida</taxon>
        <taxon>eudicotyledons</taxon>
        <taxon>Gunneridae</taxon>
        <taxon>Pentapetalae</taxon>
        <taxon>rosids</taxon>
        <taxon>fabids</taxon>
        <taxon>Celastrales</taxon>
        <taxon>Celastraceae</taxon>
        <taxon>Tripterygium</taxon>
    </lineage>
</organism>
<dbReference type="Pfam" id="PF04525">
    <property type="entry name" value="LOR"/>
    <property type="match status" value="1"/>
</dbReference>
<dbReference type="OrthoDB" id="1876238at2759"/>
<dbReference type="InterPro" id="IPR038595">
    <property type="entry name" value="LOR_sf"/>
</dbReference>
<name>A0A7J7CL53_TRIWF</name>
<keyword evidence="3" id="KW-1185">Reference proteome</keyword>
<dbReference type="SUPFAM" id="SSF54518">
    <property type="entry name" value="Tubby C-terminal domain-like"/>
    <property type="match status" value="1"/>
</dbReference>
<dbReference type="Gene3D" id="2.40.160.200">
    <property type="entry name" value="LURP1-related"/>
    <property type="match status" value="1"/>
</dbReference>
<dbReference type="AlphaFoldDB" id="A0A7J7CL53"/>
<dbReference type="PANTHER" id="PTHR31087:SF14">
    <property type="entry name" value="PROTEIN LURP-ONE-RELATED 17"/>
    <property type="match status" value="1"/>
</dbReference>
<gene>
    <name evidence="2" type="ORF">HS088_TW15G00286</name>
</gene>
<evidence type="ECO:0000313" key="2">
    <source>
        <dbReference type="EMBL" id="KAF5734793.1"/>
    </source>
</evidence>
<dbReference type="InterPro" id="IPR007612">
    <property type="entry name" value="LOR"/>
</dbReference>
<dbReference type="Proteomes" id="UP000593562">
    <property type="component" value="Unassembled WGS sequence"/>
</dbReference>
<comment type="caution">
    <text evidence="2">The sequence shown here is derived from an EMBL/GenBank/DDBJ whole genome shotgun (WGS) entry which is preliminary data.</text>
</comment>
<evidence type="ECO:0000313" key="3">
    <source>
        <dbReference type="Proteomes" id="UP000593562"/>
    </source>
</evidence>
<protein>
    <submittedName>
        <fullName evidence="2">Putative UPF0706 protein</fullName>
    </submittedName>
</protein>
<reference evidence="2 3" key="1">
    <citation type="journal article" date="2020" name="Nat. Commun.">
        <title>Genome of Tripterygium wilfordii and identification of cytochrome P450 involved in triptolide biosynthesis.</title>
        <authorList>
            <person name="Tu L."/>
            <person name="Su P."/>
            <person name="Zhang Z."/>
            <person name="Gao L."/>
            <person name="Wang J."/>
            <person name="Hu T."/>
            <person name="Zhou J."/>
            <person name="Zhang Y."/>
            <person name="Zhao Y."/>
            <person name="Liu Y."/>
            <person name="Song Y."/>
            <person name="Tong Y."/>
            <person name="Lu Y."/>
            <person name="Yang J."/>
            <person name="Xu C."/>
            <person name="Jia M."/>
            <person name="Peters R.J."/>
            <person name="Huang L."/>
            <person name="Gao W."/>
        </authorList>
    </citation>
    <scope>NUCLEOTIDE SEQUENCE [LARGE SCALE GENOMIC DNA]</scope>
    <source>
        <strain evidence="3">cv. XIE 37</strain>
        <tissue evidence="2">Leaf</tissue>
    </source>
</reference>
<dbReference type="InterPro" id="IPR025659">
    <property type="entry name" value="Tubby-like_C"/>
</dbReference>
<evidence type="ECO:0000256" key="1">
    <source>
        <dbReference type="ARBA" id="ARBA00005437"/>
    </source>
</evidence>